<dbReference type="SUPFAM" id="SSF53850">
    <property type="entry name" value="Periplasmic binding protein-like II"/>
    <property type="match status" value="1"/>
</dbReference>
<dbReference type="AlphaFoldDB" id="A0A1H4EKU4"/>
<gene>
    <name evidence="4" type="ORF">SAMN05444370_11473</name>
</gene>
<feature type="chain" id="PRO_5011490707" evidence="3">
    <location>
        <begin position="23"/>
        <end position="437"/>
    </location>
</feature>
<protein>
    <submittedName>
        <fullName evidence="4">Carbohydrate ABC transporter substrate-binding protein, CUT1 family</fullName>
    </submittedName>
</protein>
<dbReference type="InterPro" id="IPR050490">
    <property type="entry name" value="Bact_solute-bd_prot1"/>
</dbReference>
<dbReference type="STRING" id="89524.SAMN05444370_11473"/>
<dbReference type="OrthoDB" id="2509690at2"/>
<dbReference type="PANTHER" id="PTHR43649">
    <property type="entry name" value="ARABINOSE-BINDING PROTEIN-RELATED"/>
    <property type="match status" value="1"/>
</dbReference>
<dbReference type="Gene3D" id="3.40.190.10">
    <property type="entry name" value="Periplasmic binding protein-like II"/>
    <property type="match status" value="2"/>
</dbReference>
<sequence>MQTWKSLVAAGAVSLSASLAHAATEIELFFPVPVEGKLAAEMKNLIERFNTEHADIDVTPVYTGSYDETNIKTRAAIKAGRPPAAVIMSANFILEYQINGEIEPLDGLIEANGLTADAYMDRFWPALHGNARFADKVWAAPFHNSTPLLYFNKEHFVEAGLDPENPPATWQEFVDAAKALTVRDGDRITRYGFMLPGNYDYLGWIMTALTMSNGGQYYNAEYGGEVYYDTPSMLGALSLVRDMIFTHKVTPEGVTDGKAVSTAFFAGDASMVMLSTGSLSFIRENMGDRYGVAFVPRNVRNAVAIGGASLMMPKGLSDDQKAASWTLINWLTSPEISGHWSRFTGYFAPNRAAYDLSEMKGFLEANPDAQVALDQLAYARSWFATFNTVAVRKALEDEVQAVMSGDREPAEALAAAQAKADEIMRPYVEQTALKLPQ</sequence>
<proteinExistence type="inferred from homology"/>
<feature type="signal peptide" evidence="3">
    <location>
        <begin position="1"/>
        <end position="22"/>
    </location>
</feature>
<comment type="subcellular location">
    <subcellularLocation>
        <location evidence="1">Periplasm</location>
    </subcellularLocation>
</comment>
<accession>A0A1H4EKU4</accession>
<keyword evidence="3" id="KW-0732">Signal</keyword>
<dbReference type="EMBL" id="FNQM01000014">
    <property type="protein sequence ID" value="SEA85487.1"/>
    <property type="molecule type" value="Genomic_DNA"/>
</dbReference>
<name>A0A1H4EKU4_9RHOB</name>
<evidence type="ECO:0000313" key="4">
    <source>
        <dbReference type="EMBL" id="SEA85487.1"/>
    </source>
</evidence>
<dbReference type="InterPro" id="IPR006059">
    <property type="entry name" value="SBP"/>
</dbReference>
<dbReference type="Proteomes" id="UP000198703">
    <property type="component" value="Unassembled WGS sequence"/>
</dbReference>
<comment type="similarity">
    <text evidence="2">Belongs to the bacterial solute-binding protein 1 family.</text>
</comment>
<reference evidence="4 5" key="1">
    <citation type="submission" date="2016-10" db="EMBL/GenBank/DDBJ databases">
        <authorList>
            <person name="de Groot N.N."/>
        </authorList>
    </citation>
    <scope>NUCLEOTIDE SEQUENCE [LARGE SCALE GENOMIC DNA]</scope>
    <source>
        <strain evidence="4 5">DSM 15345</strain>
    </source>
</reference>
<evidence type="ECO:0000256" key="2">
    <source>
        <dbReference type="ARBA" id="ARBA00008520"/>
    </source>
</evidence>
<organism evidence="4 5">
    <name type="scientific">Rubrimonas cliftonensis</name>
    <dbReference type="NCBI Taxonomy" id="89524"/>
    <lineage>
        <taxon>Bacteria</taxon>
        <taxon>Pseudomonadati</taxon>
        <taxon>Pseudomonadota</taxon>
        <taxon>Alphaproteobacteria</taxon>
        <taxon>Rhodobacterales</taxon>
        <taxon>Paracoccaceae</taxon>
        <taxon>Rubrimonas</taxon>
    </lineage>
</organism>
<evidence type="ECO:0000313" key="5">
    <source>
        <dbReference type="Proteomes" id="UP000198703"/>
    </source>
</evidence>
<dbReference type="PANTHER" id="PTHR43649:SF30">
    <property type="entry name" value="ABC TRANSPORTER SUBSTRATE-BINDING PROTEIN"/>
    <property type="match status" value="1"/>
</dbReference>
<dbReference type="RefSeq" id="WP_093255353.1">
    <property type="nucleotide sequence ID" value="NZ_FNQM01000014.1"/>
</dbReference>
<keyword evidence="5" id="KW-1185">Reference proteome</keyword>
<dbReference type="Pfam" id="PF13416">
    <property type="entry name" value="SBP_bac_8"/>
    <property type="match status" value="1"/>
</dbReference>
<dbReference type="GO" id="GO:0042597">
    <property type="term" value="C:periplasmic space"/>
    <property type="evidence" value="ECO:0007669"/>
    <property type="project" value="UniProtKB-SubCell"/>
</dbReference>
<dbReference type="CDD" id="cd14748">
    <property type="entry name" value="PBP2_UgpB"/>
    <property type="match status" value="1"/>
</dbReference>
<evidence type="ECO:0000256" key="3">
    <source>
        <dbReference type="SAM" id="SignalP"/>
    </source>
</evidence>
<evidence type="ECO:0000256" key="1">
    <source>
        <dbReference type="ARBA" id="ARBA00004418"/>
    </source>
</evidence>